<proteinExistence type="predicted"/>
<dbReference type="AlphaFoldDB" id="A0A6C0J5N1"/>
<name>A0A6C0J5N1_9ZZZZ</name>
<accession>A0A6C0J5N1</accession>
<organism evidence="1">
    <name type="scientific">viral metagenome</name>
    <dbReference type="NCBI Taxonomy" id="1070528"/>
    <lineage>
        <taxon>unclassified sequences</taxon>
        <taxon>metagenomes</taxon>
        <taxon>organismal metagenomes</taxon>
    </lineage>
</organism>
<dbReference type="EMBL" id="MN740320">
    <property type="protein sequence ID" value="QHU00006.1"/>
    <property type="molecule type" value="Genomic_DNA"/>
</dbReference>
<evidence type="ECO:0000313" key="1">
    <source>
        <dbReference type="EMBL" id="QHU00006.1"/>
    </source>
</evidence>
<sequence length="36" mass="4357">METLVRQIILLQTQVQDFQQDTLFGYKDSKQRGWEL</sequence>
<reference evidence="1" key="1">
    <citation type="journal article" date="2020" name="Nature">
        <title>Giant virus diversity and host interactions through global metagenomics.</title>
        <authorList>
            <person name="Schulz F."/>
            <person name="Roux S."/>
            <person name="Paez-Espino D."/>
            <person name="Jungbluth S."/>
            <person name="Walsh D.A."/>
            <person name="Denef V.J."/>
            <person name="McMahon K.D."/>
            <person name="Konstantinidis K.T."/>
            <person name="Eloe-Fadrosh E.A."/>
            <person name="Kyrpides N.C."/>
            <person name="Woyke T."/>
        </authorList>
    </citation>
    <scope>NUCLEOTIDE SEQUENCE</scope>
    <source>
        <strain evidence="1">GVMAG-M-3300025778-1</strain>
    </source>
</reference>
<protein>
    <submittedName>
        <fullName evidence="1">Uncharacterized protein</fullName>
    </submittedName>
</protein>